<keyword evidence="8" id="KW-1185">Reference proteome</keyword>
<evidence type="ECO:0000313" key="8">
    <source>
        <dbReference type="Proteomes" id="UP001501586"/>
    </source>
</evidence>
<gene>
    <name evidence="7" type="ORF">GCM10022261_26520</name>
</gene>
<feature type="transmembrane region" description="Helical" evidence="6">
    <location>
        <begin position="364"/>
        <end position="388"/>
    </location>
</feature>
<dbReference type="SUPFAM" id="SSF53448">
    <property type="entry name" value="Nucleotide-diphospho-sugar transferases"/>
    <property type="match status" value="1"/>
</dbReference>
<comment type="caution">
    <text evidence="7">The sequence shown here is derived from an EMBL/GenBank/DDBJ whole genome shotgun (WGS) entry which is preliminary data.</text>
</comment>
<dbReference type="RefSeq" id="WP_236865905.1">
    <property type="nucleotide sequence ID" value="NZ_BAABAZ010000008.1"/>
</dbReference>
<feature type="transmembrane region" description="Helical" evidence="6">
    <location>
        <begin position="697"/>
        <end position="714"/>
    </location>
</feature>
<evidence type="ECO:0000256" key="4">
    <source>
        <dbReference type="ARBA" id="ARBA00022679"/>
    </source>
</evidence>
<organism evidence="7 8">
    <name type="scientific">Brevibacterium daeguense</name>
    <dbReference type="NCBI Taxonomy" id="909936"/>
    <lineage>
        <taxon>Bacteria</taxon>
        <taxon>Bacillati</taxon>
        <taxon>Actinomycetota</taxon>
        <taxon>Actinomycetes</taxon>
        <taxon>Micrococcales</taxon>
        <taxon>Brevibacteriaceae</taxon>
        <taxon>Brevibacterium</taxon>
    </lineage>
</organism>
<evidence type="ECO:0000313" key="7">
    <source>
        <dbReference type="EMBL" id="GAA4285121.1"/>
    </source>
</evidence>
<evidence type="ECO:0000256" key="3">
    <source>
        <dbReference type="ARBA" id="ARBA00022676"/>
    </source>
</evidence>
<dbReference type="PANTHER" id="PTHR43179">
    <property type="entry name" value="RHAMNOSYLTRANSFERASE WBBL"/>
    <property type="match status" value="1"/>
</dbReference>
<evidence type="ECO:0008006" key="9">
    <source>
        <dbReference type="Google" id="ProtNLM"/>
    </source>
</evidence>
<evidence type="ECO:0000256" key="1">
    <source>
        <dbReference type="ARBA" id="ARBA00004776"/>
    </source>
</evidence>
<evidence type="ECO:0000256" key="6">
    <source>
        <dbReference type="SAM" id="Phobius"/>
    </source>
</evidence>
<feature type="transmembrane region" description="Helical" evidence="6">
    <location>
        <begin position="565"/>
        <end position="584"/>
    </location>
</feature>
<evidence type="ECO:0000256" key="5">
    <source>
        <dbReference type="SAM" id="MobiDB-lite"/>
    </source>
</evidence>
<feature type="transmembrane region" description="Helical" evidence="6">
    <location>
        <begin position="984"/>
        <end position="1004"/>
    </location>
</feature>
<feature type="transmembrane region" description="Helical" evidence="6">
    <location>
        <begin position="477"/>
        <end position="496"/>
    </location>
</feature>
<feature type="transmembrane region" description="Helical" evidence="6">
    <location>
        <begin position="248"/>
        <end position="269"/>
    </location>
</feature>
<evidence type="ECO:0000256" key="2">
    <source>
        <dbReference type="ARBA" id="ARBA00006739"/>
    </source>
</evidence>
<dbReference type="InterPro" id="IPR029044">
    <property type="entry name" value="Nucleotide-diphossugar_trans"/>
</dbReference>
<comment type="similarity">
    <text evidence="2">Belongs to the glycosyltransferase 2 family.</text>
</comment>
<feature type="region of interest" description="Disordered" evidence="5">
    <location>
        <begin position="1006"/>
        <end position="1061"/>
    </location>
</feature>
<feature type="transmembrane region" description="Helical" evidence="6">
    <location>
        <begin position="451"/>
        <end position="471"/>
    </location>
</feature>
<feature type="transmembrane region" description="Helical" evidence="6">
    <location>
        <begin position="726"/>
        <end position="754"/>
    </location>
</feature>
<keyword evidence="4" id="KW-0808">Transferase</keyword>
<proteinExistence type="inferred from homology"/>
<sequence>MSFAVTAVVDIDDCPAEPSRLLALRERFADLTTVVLASAAGSPGDAAGSANSVLQPGVLHVADSEVAQLPSVAGAQFVWFLPAGAVPDPESLPALIEALTTAESLGAAGPKLLAGAEGDRRSLVSAGVTTTPQGLRVNPVAPGEVDQGQYDRRQDTLAVDVPGMLVRAELVSSIGVPSRVLSSAYRGIEYSRRVRGAGYRVGLVPQASVRLPAAAAAGYRSSARPLTGQQALREEHRYRLAVTPRSRVSWTVLKLFAAALLAGLGRLLANDPSRALWCLRSAFALPADVRATSKLRRSRSGHDGSAQLFAGRRELEIIRRELRGNPATEQPDEDAGGARRDVALNTSGEVAGFSGIDTRSRRSLLFHPLTAVLFVTLLGSGLLFHSLIGPGAVGGGALPRFDVAYPALIERILVPVSELGLGSVTVADPVLSVFAVLGLLFLGDLDLMIRVLWFAALPLAALVMYLCAGRIAPPSGVRGLLALVWACSPAFLFSLIEGRYGTVLAWICAPAACWALERAVRLRRSTAAAGAGLALAVMLAGSPVLVVPVLGGLIVLLAVLRRSGLVWTILPSLALLAPWLLAAVDHLDVFLTNPGRVFDYATPASFELAFGYPAQPQSALLAALLPDAAVPWVLLAIMLPLLFAGVLALTRIQNSLALLAASTVLYGTGLAGGVLQAAFGSGLTADGLVASFTGDSLLIMGLGAVGFVASALWPTDYDRASRLRALSVRLLVPATALIVLTLFVGQSLLAGIALQRSTSSVLPAFAAERSAGPLGQRTLVLQERGGQLYGTLASASSGTVVQTATLHEAAAVDGGLLERRPVALDEADTALAITIGRLTAGDGADARDGLRSIGVGFVVVTPDSGESLTRLVSVSPGLTRLGDTDLGHLWQVVSETAPISYASVVADDGAVEAVEVRDGTAQIPPGDSERRLVLAERAGLTRAAIDGTELPVLDGDWQAAFAVPADGGELRLTGTRPAHAATVLVGWAVVLVAVLVAIPFGAAAQTNGRAGGGSRASDRAPVLGSRGSGRATADGPPAGDREPVRDTVSARSGARSGDGDS</sequence>
<name>A0ABP8EMC0_9MICO</name>
<keyword evidence="3" id="KW-0328">Glycosyltransferase</keyword>
<keyword evidence="6" id="KW-0812">Transmembrane</keyword>
<dbReference type="EMBL" id="BAABAZ010000008">
    <property type="protein sequence ID" value="GAA4285121.1"/>
    <property type="molecule type" value="Genomic_DNA"/>
</dbReference>
<keyword evidence="6" id="KW-0472">Membrane</keyword>
<protein>
    <recommendedName>
        <fullName evidence="9">Glycosyltransferase family 2 protein</fullName>
    </recommendedName>
</protein>
<feature type="transmembrane region" description="Helical" evidence="6">
    <location>
        <begin position="532"/>
        <end position="558"/>
    </location>
</feature>
<keyword evidence="6" id="KW-1133">Transmembrane helix</keyword>
<feature type="transmembrane region" description="Helical" evidence="6">
    <location>
        <begin position="656"/>
        <end position="677"/>
    </location>
</feature>
<dbReference type="Proteomes" id="UP001501586">
    <property type="component" value="Unassembled WGS sequence"/>
</dbReference>
<feature type="transmembrane region" description="Helical" evidence="6">
    <location>
        <begin position="629"/>
        <end position="649"/>
    </location>
</feature>
<feature type="transmembrane region" description="Helical" evidence="6">
    <location>
        <begin position="419"/>
        <end position="442"/>
    </location>
</feature>
<dbReference type="PANTHER" id="PTHR43179:SF12">
    <property type="entry name" value="GALACTOFURANOSYLTRANSFERASE GLFT2"/>
    <property type="match status" value="1"/>
</dbReference>
<accession>A0ABP8EMC0</accession>
<reference evidence="8" key="1">
    <citation type="journal article" date="2019" name="Int. J. Syst. Evol. Microbiol.">
        <title>The Global Catalogue of Microorganisms (GCM) 10K type strain sequencing project: providing services to taxonomists for standard genome sequencing and annotation.</title>
        <authorList>
            <consortium name="The Broad Institute Genomics Platform"/>
            <consortium name="The Broad Institute Genome Sequencing Center for Infectious Disease"/>
            <person name="Wu L."/>
            <person name="Ma J."/>
        </authorList>
    </citation>
    <scope>NUCLEOTIDE SEQUENCE [LARGE SCALE GENOMIC DNA]</scope>
    <source>
        <strain evidence="8">JCM 17458</strain>
    </source>
</reference>
<comment type="pathway">
    <text evidence="1">Cell wall biogenesis; cell wall polysaccharide biosynthesis.</text>
</comment>
<feature type="transmembrane region" description="Helical" evidence="6">
    <location>
        <begin position="503"/>
        <end position="520"/>
    </location>
</feature>